<gene>
    <name evidence="5" type="ORF">GA0070623_5216</name>
</gene>
<dbReference type="RefSeq" id="WP_067313111.1">
    <property type="nucleotide sequence ID" value="NZ_LRMV01000147.1"/>
</dbReference>
<dbReference type="Pfam" id="PF00072">
    <property type="entry name" value="Response_reg"/>
    <property type="match status" value="1"/>
</dbReference>
<evidence type="ECO:0000256" key="3">
    <source>
        <dbReference type="ARBA" id="ARBA00023125"/>
    </source>
</evidence>
<dbReference type="PANTHER" id="PTHR43214">
    <property type="entry name" value="TWO-COMPONENT RESPONSE REGULATOR"/>
    <property type="match status" value="1"/>
</dbReference>
<keyword evidence="2" id="KW-0805">Transcription regulation</keyword>
<dbReference type="CDD" id="cd06170">
    <property type="entry name" value="LuxR_C_like"/>
    <property type="match status" value="1"/>
</dbReference>
<dbReference type="PROSITE" id="PS50110">
    <property type="entry name" value="RESPONSE_REGULATORY"/>
    <property type="match status" value="1"/>
</dbReference>
<sequence>MTAPVRVVLADDQDAVRAGLALILAGAPEIEVVGEAADGVAAVRLCRELLPDVAVLDVRMPRLDGVSATREIVAAGTAEVLVLTTFDLDEYVFGALRAGAAGFLLKDTDAAGLVAAVRAVARGEGVIAPTLTRRLISAFAATAPGVGDAEREAVAALTPRERDVLACLGVGLSNQQIADRLAVAESTAKTHVSRILAKLALRSRVQAAILAQELALPVPAPRSDLRQH</sequence>
<dbReference type="InterPro" id="IPR058245">
    <property type="entry name" value="NreC/VraR/RcsB-like_REC"/>
</dbReference>
<dbReference type="SUPFAM" id="SSF46894">
    <property type="entry name" value="C-terminal effector domain of the bipartite response regulators"/>
    <property type="match status" value="1"/>
</dbReference>
<dbReference type="CDD" id="cd17535">
    <property type="entry name" value="REC_NarL-like"/>
    <property type="match status" value="1"/>
</dbReference>
<dbReference type="SMART" id="SM00421">
    <property type="entry name" value="HTH_LUXR"/>
    <property type="match status" value="1"/>
</dbReference>
<dbReference type="InterPro" id="IPR000792">
    <property type="entry name" value="Tscrpt_reg_LuxR_C"/>
</dbReference>
<evidence type="ECO:0000256" key="2">
    <source>
        <dbReference type="ARBA" id="ARBA00023015"/>
    </source>
</evidence>
<organism evidence="5 6">
    <name type="scientific">Micromonospora rifamycinica</name>
    <dbReference type="NCBI Taxonomy" id="291594"/>
    <lineage>
        <taxon>Bacteria</taxon>
        <taxon>Bacillati</taxon>
        <taxon>Actinomycetota</taxon>
        <taxon>Actinomycetes</taxon>
        <taxon>Micromonosporales</taxon>
        <taxon>Micromonosporaceae</taxon>
        <taxon>Micromonospora</taxon>
    </lineage>
</organism>
<protein>
    <submittedName>
        <fullName evidence="5">Two component transcriptional regulator, LuxR family</fullName>
    </submittedName>
</protein>
<keyword evidence="3" id="KW-0238">DNA-binding</keyword>
<evidence type="ECO:0000256" key="4">
    <source>
        <dbReference type="ARBA" id="ARBA00023163"/>
    </source>
</evidence>
<dbReference type="GO" id="GO:0003677">
    <property type="term" value="F:DNA binding"/>
    <property type="evidence" value="ECO:0007669"/>
    <property type="project" value="UniProtKB-KW"/>
</dbReference>
<evidence type="ECO:0000313" key="6">
    <source>
        <dbReference type="Proteomes" id="UP000198226"/>
    </source>
</evidence>
<dbReference type="GO" id="GO:0000160">
    <property type="term" value="P:phosphorelay signal transduction system"/>
    <property type="evidence" value="ECO:0007669"/>
    <property type="project" value="InterPro"/>
</dbReference>
<keyword evidence="4" id="KW-0804">Transcription</keyword>
<keyword evidence="6" id="KW-1185">Reference proteome</keyword>
<dbReference type="PANTHER" id="PTHR43214:SF24">
    <property type="entry name" value="TRANSCRIPTIONAL REGULATORY PROTEIN NARL-RELATED"/>
    <property type="match status" value="1"/>
</dbReference>
<dbReference type="InterPro" id="IPR001789">
    <property type="entry name" value="Sig_transdc_resp-reg_receiver"/>
</dbReference>
<dbReference type="PRINTS" id="PR00038">
    <property type="entry name" value="HTHLUXR"/>
</dbReference>
<dbReference type="EMBL" id="LT607752">
    <property type="protein sequence ID" value="SCG80805.1"/>
    <property type="molecule type" value="Genomic_DNA"/>
</dbReference>
<dbReference type="GO" id="GO:0006355">
    <property type="term" value="P:regulation of DNA-templated transcription"/>
    <property type="evidence" value="ECO:0007669"/>
    <property type="project" value="InterPro"/>
</dbReference>
<name>A0A109IHD2_9ACTN</name>
<dbReference type="Pfam" id="PF00196">
    <property type="entry name" value="GerE"/>
    <property type="match status" value="1"/>
</dbReference>
<dbReference type="Gene3D" id="3.40.50.2300">
    <property type="match status" value="1"/>
</dbReference>
<evidence type="ECO:0000313" key="5">
    <source>
        <dbReference type="EMBL" id="SCG80805.1"/>
    </source>
</evidence>
<dbReference type="SMART" id="SM00448">
    <property type="entry name" value="REC"/>
    <property type="match status" value="1"/>
</dbReference>
<proteinExistence type="predicted"/>
<dbReference type="InterPro" id="IPR016032">
    <property type="entry name" value="Sig_transdc_resp-reg_C-effctor"/>
</dbReference>
<dbReference type="PROSITE" id="PS50043">
    <property type="entry name" value="HTH_LUXR_2"/>
    <property type="match status" value="1"/>
</dbReference>
<dbReference type="InterPro" id="IPR039420">
    <property type="entry name" value="WalR-like"/>
</dbReference>
<dbReference type="SUPFAM" id="SSF52172">
    <property type="entry name" value="CheY-like"/>
    <property type="match status" value="1"/>
</dbReference>
<dbReference type="InterPro" id="IPR011006">
    <property type="entry name" value="CheY-like_superfamily"/>
</dbReference>
<dbReference type="AlphaFoldDB" id="A0A109IHD2"/>
<dbReference type="Proteomes" id="UP000198226">
    <property type="component" value="Chromosome I"/>
</dbReference>
<reference evidence="6" key="1">
    <citation type="submission" date="2016-06" db="EMBL/GenBank/DDBJ databases">
        <authorList>
            <person name="Varghese N."/>
            <person name="Submissions Spin"/>
        </authorList>
    </citation>
    <scope>NUCLEOTIDE SEQUENCE [LARGE SCALE GENOMIC DNA]</scope>
    <source>
        <strain evidence="6">DSM 44983</strain>
    </source>
</reference>
<evidence type="ECO:0000256" key="1">
    <source>
        <dbReference type="ARBA" id="ARBA00022553"/>
    </source>
</evidence>
<dbReference type="OrthoDB" id="9808843at2"/>
<keyword evidence="1" id="KW-0597">Phosphoprotein</keyword>
<accession>A0A109IHD2</accession>